<dbReference type="SUPFAM" id="SSF102405">
    <property type="entry name" value="MCP/YpsA-like"/>
    <property type="match status" value="1"/>
</dbReference>
<dbReference type="InterPro" id="IPR003488">
    <property type="entry name" value="DprA"/>
</dbReference>
<comment type="caution">
    <text evidence="3">The sequence shown here is derived from an EMBL/GenBank/DDBJ whole genome shotgun (WGS) entry which is preliminary data.</text>
</comment>
<reference evidence="3 4" key="1">
    <citation type="journal article" date="2015" name="Genome Announc.">
        <title>Expanding the biotechnology potential of lactobacilli through comparative genomics of 213 strains and associated genera.</title>
        <authorList>
            <person name="Sun Z."/>
            <person name="Harris H.M."/>
            <person name="McCann A."/>
            <person name="Guo C."/>
            <person name="Argimon S."/>
            <person name="Zhang W."/>
            <person name="Yang X."/>
            <person name="Jeffery I.B."/>
            <person name="Cooney J.C."/>
            <person name="Kagawa T.F."/>
            <person name="Liu W."/>
            <person name="Song Y."/>
            <person name="Salvetti E."/>
            <person name="Wrobel A."/>
            <person name="Rasinkangas P."/>
            <person name="Parkhill J."/>
            <person name="Rea M.C."/>
            <person name="O'Sullivan O."/>
            <person name="Ritari J."/>
            <person name="Douillard F.P."/>
            <person name="Paul Ross R."/>
            <person name="Yang R."/>
            <person name="Briner A.E."/>
            <person name="Felis G.E."/>
            <person name="de Vos W.M."/>
            <person name="Barrangou R."/>
            <person name="Klaenhammer T.R."/>
            <person name="Caufield P.W."/>
            <person name="Cui Y."/>
            <person name="Zhang H."/>
            <person name="O'Toole P.W."/>
        </authorList>
    </citation>
    <scope>NUCLEOTIDE SEQUENCE [LARGE SCALE GENOMIC DNA]</scope>
    <source>
        <strain evidence="3 4">DSM 20410</strain>
    </source>
</reference>
<dbReference type="PANTHER" id="PTHR43022:SF1">
    <property type="entry name" value="PROTEIN SMF"/>
    <property type="match status" value="1"/>
</dbReference>
<evidence type="ECO:0000259" key="2">
    <source>
        <dbReference type="Pfam" id="PF02481"/>
    </source>
</evidence>
<evidence type="ECO:0000313" key="4">
    <source>
        <dbReference type="Proteomes" id="UP000051992"/>
    </source>
</evidence>
<sequence length="284" mass="32489">MQREFLLWLMLLPVSLMQRHKIWQWAVAHQRFSCRLAFLDECSFTLEMRYKLQQWYTHSNWVEQLGLLRFKPYLTIMDPSYPQQLKNIAQPPLVLFYNGDLNLIETKTVAIVGSRHIKDATRAILKAWIPELVRQGFTVISGNAAGVDSVTHRLVLGQRGHTIAVVGTGLECCYPKEHRALQNRISEVGLVLSEYLPWVGPKKWHFPERNRIIVGLTQDIFICQAAKKSGTMVTAEIALDENRNIWIIPGDVLDAAYAGSFELVQEGAQILTSVTDFTEVNQRQ</sequence>
<feature type="domain" description="Smf/DprA SLOG" evidence="2">
    <location>
        <begin position="73"/>
        <end position="279"/>
    </location>
</feature>
<dbReference type="NCBIfam" id="TIGR00732">
    <property type="entry name" value="dprA"/>
    <property type="match status" value="1"/>
</dbReference>
<accession>A0A0R2HBE7</accession>
<evidence type="ECO:0000313" key="3">
    <source>
        <dbReference type="EMBL" id="KRN46765.1"/>
    </source>
</evidence>
<gene>
    <name evidence="3" type="ORF">IV50_GL000027</name>
</gene>
<dbReference type="Pfam" id="PF02481">
    <property type="entry name" value="DNA_processg_A"/>
    <property type="match status" value="1"/>
</dbReference>
<protein>
    <submittedName>
        <fullName evidence="3">DNA protecting protein DprA</fullName>
    </submittedName>
</protein>
<evidence type="ECO:0000256" key="1">
    <source>
        <dbReference type="ARBA" id="ARBA00006525"/>
    </source>
</evidence>
<organism evidence="3 4">
    <name type="scientific">Weissella viridescens</name>
    <name type="common">Lactobacillus viridescens</name>
    <dbReference type="NCBI Taxonomy" id="1629"/>
    <lineage>
        <taxon>Bacteria</taxon>
        <taxon>Bacillati</taxon>
        <taxon>Bacillota</taxon>
        <taxon>Bacilli</taxon>
        <taxon>Lactobacillales</taxon>
        <taxon>Lactobacillaceae</taxon>
        <taxon>Weissella</taxon>
    </lineage>
</organism>
<dbReference type="RefSeq" id="WP_057743330.1">
    <property type="nucleotide sequence ID" value="NZ_CYXF01000086.1"/>
</dbReference>
<dbReference type="PATRIC" id="fig|1629.5.peg.28"/>
<keyword evidence="4" id="KW-1185">Reference proteome</keyword>
<dbReference type="PANTHER" id="PTHR43022">
    <property type="entry name" value="PROTEIN SMF"/>
    <property type="match status" value="1"/>
</dbReference>
<dbReference type="Proteomes" id="UP000051992">
    <property type="component" value="Unassembled WGS sequence"/>
</dbReference>
<name>A0A0R2HBE7_WEIVI</name>
<proteinExistence type="inferred from homology"/>
<dbReference type="Gene3D" id="3.40.50.450">
    <property type="match status" value="1"/>
</dbReference>
<dbReference type="GO" id="GO:0009294">
    <property type="term" value="P:DNA-mediated transformation"/>
    <property type="evidence" value="ECO:0007669"/>
    <property type="project" value="InterPro"/>
</dbReference>
<dbReference type="AlphaFoldDB" id="A0A0R2HBE7"/>
<dbReference type="InterPro" id="IPR057666">
    <property type="entry name" value="DrpA_SLOG"/>
</dbReference>
<comment type="similarity">
    <text evidence="1">Belongs to the DprA/Smf family.</text>
</comment>
<dbReference type="OrthoDB" id="9785707at2"/>
<dbReference type="EMBL" id="JQBM01000001">
    <property type="protein sequence ID" value="KRN46765.1"/>
    <property type="molecule type" value="Genomic_DNA"/>
</dbReference>